<dbReference type="EMBL" id="GL883078">
    <property type="protein sequence ID" value="EGF90811.1"/>
    <property type="molecule type" value="Genomic_DNA"/>
</dbReference>
<feature type="transmembrane region" description="Helical" evidence="1">
    <location>
        <begin position="239"/>
        <end position="262"/>
    </location>
</feature>
<name>F4QNA3_9CAUL</name>
<evidence type="ECO:0000256" key="1">
    <source>
        <dbReference type="SAM" id="Phobius"/>
    </source>
</evidence>
<feature type="transmembrane region" description="Helical" evidence="1">
    <location>
        <begin position="125"/>
        <end position="145"/>
    </location>
</feature>
<keyword evidence="3" id="KW-1185">Reference proteome</keyword>
<proteinExistence type="predicted"/>
<organism evidence="2 3">
    <name type="scientific">Asticcacaulis biprosthecium C19</name>
    <dbReference type="NCBI Taxonomy" id="715226"/>
    <lineage>
        <taxon>Bacteria</taxon>
        <taxon>Pseudomonadati</taxon>
        <taxon>Pseudomonadota</taxon>
        <taxon>Alphaproteobacteria</taxon>
        <taxon>Caulobacterales</taxon>
        <taxon>Caulobacteraceae</taxon>
        <taxon>Asticcacaulis</taxon>
    </lineage>
</organism>
<dbReference type="STRING" id="715226.ABI_22220"/>
<evidence type="ECO:0000313" key="2">
    <source>
        <dbReference type="EMBL" id="EGF90811.1"/>
    </source>
</evidence>
<dbReference type="OrthoDB" id="7171117at2"/>
<reference evidence="3" key="1">
    <citation type="submission" date="2011-03" db="EMBL/GenBank/DDBJ databases">
        <title>Draft genome sequence of Brevundimonas diminuta.</title>
        <authorList>
            <person name="Brown P.J.B."/>
            <person name="Buechlein A."/>
            <person name="Hemmerich C."/>
            <person name="Brun Y.V."/>
        </authorList>
    </citation>
    <scope>NUCLEOTIDE SEQUENCE [LARGE SCALE GENOMIC DNA]</scope>
    <source>
        <strain evidence="3">C19</strain>
    </source>
</reference>
<sequence length="281" mass="30515">MTDNWFTVLSLGSVALALVLIVILIVRSVFHILLANTRGKAGHDRAFDGWKAARVIVVILGAAMAGITMAVRPAGFLPQVLIWAGLFAAICLPLLIAIWEIRVVDMEKPVNQDGPRRLGLAGKNLLYILGLPGMMTVFVMAGVALNPERGGVASLWNPPVTVSSETNYYFLPRPTACSQWLRQAGAVDLPSVGAVSPDHAVMTAEYWLDATLNQITFNAFDTSGCYLRRVDYNRENARMVAAVTAYNFILLFVISTIIYSVFKHKVRKGVAKATAHTADGA</sequence>
<feature type="transmembrane region" description="Helical" evidence="1">
    <location>
        <begin position="55"/>
        <end position="74"/>
    </location>
</feature>
<dbReference type="AlphaFoldDB" id="F4QNA3"/>
<dbReference type="RefSeq" id="WP_006272991.1">
    <property type="nucleotide sequence ID" value="NZ_GL883078.1"/>
</dbReference>
<feature type="transmembrane region" description="Helical" evidence="1">
    <location>
        <begin position="80"/>
        <end position="104"/>
    </location>
</feature>
<keyword evidence="1" id="KW-1133">Transmembrane helix</keyword>
<dbReference type="HOGENOM" id="CLU_989192_0_0_5"/>
<evidence type="ECO:0008006" key="4">
    <source>
        <dbReference type="Google" id="ProtNLM"/>
    </source>
</evidence>
<dbReference type="Proteomes" id="UP000006512">
    <property type="component" value="Unassembled WGS sequence"/>
</dbReference>
<accession>F4QNA3</accession>
<keyword evidence="1" id="KW-0472">Membrane</keyword>
<protein>
    <recommendedName>
        <fullName evidence="4">Transmembrane protein</fullName>
    </recommendedName>
</protein>
<feature type="transmembrane region" description="Helical" evidence="1">
    <location>
        <begin position="6"/>
        <end position="34"/>
    </location>
</feature>
<keyword evidence="1" id="KW-0812">Transmembrane</keyword>
<evidence type="ECO:0000313" key="3">
    <source>
        <dbReference type="Proteomes" id="UP000006512"/>
    </source>
</evidence>
<gene>
    <name evidence="2" type="ORF">ABI_22220</name>
</gene>